<name>A0A0E9RT20_ANGAN</name>
<dbReference type="AlphaFoldDB" id="A0A0E9RT20"/>
<accession>A0A0E9RT20</accession>
<dbReference type="EMBL" id="GBXM01076585">
    <property type="protein sequence ID" value="JAH31992.1"/>
    <property type="molecule type" value="Transcribed_RNA"/>
</dbReference>
<organism evidence="1">
    <name type="scientific">Anguilla anguilla</name>
    <name type="common">European freshwater eel</name>
    <name type="synonym">Muraena anguilla</name>
    <dbReference type="NCBI Taxonomy" id="7936"/>
    <lineage>
        <taxon>Eukaryota</taxon>
        <taxon>Metazoa</taxon>
        <taxon>Chordata</taxon>
        <taxon>Craniata</taxon>
        <taxon>Vertebrata</taxon>
        <taxon>Euteleostomi</taxon>
        <taxon>Actinopterygii</taxon>
        <taxon>Neopterygii</taxon>
        <taxon>Teleostei</taxon>
        <taxon>Anguilliformes</taxon>
        <taxon>Anguillidae</taxon>
        <taxon>Anguilla</taxon>
    </lineage>
</organism>
<evidence type="ECO:0000313" key="1">
    <source>
        <dbReference type="EMBL" id="JAH31992.1"/>
    </source>
</evidence>
<reference evidence="1" key="2">
    <citation type="journal article" date="2015" name="Fish Shellfish Immunol.">
        <title>Early steps in the European eel (Anguilla anguilla)-Vibrio vulnificus interaction in the gills: Role of the RtxA13 toxin.</title>
        <authorList>
            <person name="Callol A."/>
            <person name="Pajuelo D."/>
            <person name="Ebbesson L."/>
            <person name="Teles M."/>
            <person name="MacKenzie S."/>
            <person name="Amaro C."/>
        </authorList>
    </citation>
    <scope>NUCLEOTIDE SEQUENCE</scope>
</reference>
<protein>
    <submittedName>
        <fullName evidence="1">Uncharacterized protein</fullName>
    </submittedName>
</protein>
<reference evidence="1" key="1">
    <citation type="submission" date="2014-11" db="EMBL/GenBank/DDBJ databases">
        <authorList>
            <person name="Amaro Gonzalez C."/>
        </authorList>
    </citation>
    <scope>NUCLEOTIDE SEQUENCE</scope>
</reference>
<sequence>MMNRQYVLQFCCRTDTSGSKFSLPVHTLLLLNPYKAATNPELPFRFQLICSRPADFLFHVSHGCRKH</sequence>
<proteinExistence type="predicted"/>